<dbReference type="Proteomes" id="UP000815325">
    <property type="component" value="Unassembled WGS sequence"/>
</dbReference>
<dbReference type="EMBL" id="MU070029">
    <property type="protein sequence ID" value="KAF5830561.1"/>
    <property type="molecule type" value="Genomic_DNA"/>
</dbReference>
<proteinExistence type="predicted"/>
<reference evidence="2" key="1">
    <citation type="submission" date="2017-08" db="EMBL/GenBank/DDBJ databases">
        <authorList>
            <person name="Polle J.E."/>
            <person name="Barry K."/>
            <person name="Cushman J."/>
            <person name="Schmutz J."/>
            <person name="Tran D."/>
            <person name="Hathwaick L.T."/>
            <person name="Yim W.C."/>
            <person name="Jenkins J."/>
            <person name="Mckie-Krisberg Z.M."/>
            <person name="Prochnik S."/>
            <person name="Lindquist E."/>
            <person name="Dockter R.B."/>
            <person name="Adam C."/>
            <person name="Molina H."/>
            <person name="Bunkerborg J."/>
            <person name="Jin E."/>
            <person name="Buchheim M."/>
            <person name="Magnuson J."/>
        </authorList>
    </citation>
    <scope>NUCLEOTIDE SEQUENCE</scope>
    <source>
        <strain evidence="2">CCAP 19/18</strain>
    </source>
</reference>
<feature type="region of interest" description="Disordered" evidence="1">
    <location>
        <begin position="1"/>
        <end position="20"/>
    </location>
</feature>
<organism evidence="2 3">
    <name type="scientific">Dunaliella salina</name>
    <name type="common">Green alga</name>
    <name type="synonym">Protococcus salinus</name>
    <dbReference type="NCBI Taxonomy" id="3046"/>
    <lineage>
        <taxon>Eukaryota</taxon>
        <taxon>Viridiplantae</taxon>
        <taxon>Chlorophyta</taxon>
        <taxon>core chlorophytes</taxon>
        <taxon>Chlorophyceae</taxon>
        <taxon>CS clade</taxon>
        <taxon>Chlamydomonadales</taxon>
        <taxon>Dunaliellaceae</taxon>
        <taxon>Dunaliella</taxon>
    </lineage>
</organism>
<gene>
    <name evidence="2" type="ORF">DUNSADRAFT_14346</name>
</gene>
<protein>
    <recommendedName>
        <fullName evidence="4">Encoded protein</fullName>
    </recommendedName>
</protein>
<accession>A0ABQ7G7I5</accession>
<name>A0ABQ7G7I5_DUNSA</name>
<evidence type="ECO:0008006" key="4">
    <source>
        <dbReference type="Google" id="ProtNLM"/>
    </source>
</evidence>
<comment type="caution">
    <text evidence="2">The sequence shown here is derived from an EMBL/GenBank/DDBJ whole genome shotgun (WGS) entry which is preliminary data.</text>
</comment>
<sequence>MEDDRPITNPPSTHPDQQQLLGWQQQPQLGLLHRFTDLVEQLPLPCPEEATSTVVSPPDPVQLQGLLSQPSVLQGVQHALASTRMQHIVPRQSGPSLEPSPHDPVLSALLQGCPDLLRRTAPPRGMATPGPLQANTLGQPEVQQGVEDHLMSYTDPVAAAPHAVPATGSKAKPKEVRRC</sequence>
<keyword evidence="3" id="KW-1185">Reference proteome</keyword>
<evidence type="ECO:0000313" key="3">
    <source>
        <dbReference type="Proteomes" id="UP000815325"/>
    </source>
</evidence>
<evidence type="ECO:0000256" key="1">
    <source>
        <dbReference type="SAM" id="MobiDB-lite"/>
    </source>
</evidence>
<evidence type="ECO:0000313" key="2">
    <source>
        <dbReference type="EMBL" id="KAF5830561.1"/>
    </source>
</evidence>